<evidence type="ECO:0000256" key="12">
    <source>
        <dbReference type="SAM" id="MobiDB-lite"/>
    </source>
</evidence>
<feature type="binding site" evidence="11">
    <location>
        <begin position="33"/>
        <end position="38"/>
    </location>
    <ligand>
        <name>ATP</name>
        <dbReference type="ChEBI" id="CHEBI:30616"/>
    </ligand>
</feature>
<evidence type="ECO:0000256" key="8">
    <source>
        <dbReference type="ARBA" id="ARBA00022840"/>
    </source>
</evidence>
<keyword evidence="9 11" id="KW-0057">Aromatic amino acid biosynthesis</keyword>
<evidence type="ECO:0000313" key="13">
    <source>
        <dbReference type="EMBL" id="SLM98230.1"/>
    </source>
</evidence>
<keyword evidence="6 11" id="KW-0547">Nucleotide-binding</keyword>
<evidence type="ECO:0000256" key="5">
    <source>
        <dbReference type="ARBA" id="ARBA00022679"/>
    </source>
</evidence>
<dbReference type="InterPro" id="IPR031322">
    <property type="entry name" value="Shikimate/glucono_kinase"/>
</dbReference>
<evidence type="ECO:0000256" key="4">
    <source>
        <dbReference type="ARBA" id="ARBA00022605"/>
    </source>
</evidence>
<dbReference type="Pfam" id="PF01202">
    <property type="entry name" value="SKI"/>
    <property type="match status" value="1"/>
</dbReference>
<name>A0A1X6XGH4_9MICO</name>
<feature type="region of interest" description="Disordered" evidence="12">
    <location>
        <begin position="199"/>
        <end position="225"/>
    </location>
</feature>
<comment type="similarity">
    <text evidence="2 11">Belongs to the shikimate kinase family.</text>
</comment>
<feature type="binding site" evidence="11">
    <location>
        <position position="55"/>
    </location>
    <ligand>
        <name>substrate</name>
    </ligand>
</feature>
<feature type="binding site" evidence="11">
    <location>
        <position position="161"/>
    </location>
    <ligand>
        <name>substrate</name>
    </ligand>
</feature>
<evidence type="ECO:0000256" key="6">
    <source>
        <dbReference type="ARBA" id="ARBA00022741"/>
    </source>
</evidence>
<comment type="subcellular location">
    <subcellularLocation>
        <location evidence="11">Cytoplasm</location>
    </subcellularLocation>
</comment>
<keyword evidence="5 11" id="KW-0808">Transferase</keyword>
<evidence type="ECO:0000313" key="14">
    <source>
        <dbReference type="Proteomes" id="UP000196581"/>
    </source>
</evidence>
<dbReference type="HAMAP" id="MF_00109">
    <property type="entry name" value="Shikimate_kinase"/>
    <property type="match status" value="1"/>
</dbReference>
<dbReference type="AlphaFoldDB" id="A0A1X6XGH4"/>
<dbReference type="InterPro" id="IPR027417">
    <property type="entry name" value="P-loop_NTPase"/>
</dbReference>
<evidence type="ECO:0000256" key="3">
    <source>
        <dbReference type="ARBA" id="ARBA00012154"/>
    </source>
</evidence>
<evidence type="ECO:0000256" key="2">
    <source>
        <dbReference type="ARBA" id="ARBA00006997"/>
    </source>
</evidence>
<evidence type="ECO:0000256" key="9">
    <source>
        <dbReference type="ARBA" id="ARBA00023141"/>
    </source>
</evidence>
<dbReference type="Gene3D" id="3.40.50.300">
    <property type="entry name" value="P-loop containing nucleotide triphosphate hydrolases"/>
    <property type="match status" value="1"/>
</dbReference>
<dbReference type="UniPathway" id="UPA00053">
    <property type="reaction ID" value="UER00088"/>
</dbReference>
<dbReference type="InterPro" id="IPR023000">
    <property type="entry name" value="Shikimate_kinase_CS"/>
</dbReference>
<feature type="binding site" evidence="11">
    <location>
        <position position="78"/>
    </location>
    <ligand>
        <name>substrate</name>
    </ligand>
</feature>
<feature type="binding site" evidence="11">
    <location>
        <position position="141"/>
    </location>
    <ligand>
        <name>ATP</name>
        <dbReference type="ChEBI" id="CHEBI:30616"/>
    </ligand>
</feature>
<reference evidence="14" key="1">
    <citation type="submission" date="2017-02" db="EMBL/GenBank/DDBJ databases">
        <authorList>
            <person name="Dridi B."/>
        </authorList>
    </citation>
    <scope>NUCLEOTIDE SEQUENCE [LARGE SCALE GENOMIC DNA]</scope>
    <source>
        <strain evidence="14">B Co 03.10</strain>
    </source>
</reference>
<dbReference type="PANTHER" id="PTHR21087">
    <property type="entry name" value="SHIKIMATE KINASE"/>
    <property type="match status" value="1"/>
</dbReference>
<dbReference type="EMBL" id="FWFF01000014">
    <property type="protein sequence ID" value="SLM98230.1"/>
    <property type="molecule type" value="Genomic_DNA"/>
</dbReference>
<keyword evidence="8 11" id="KW-0067">ATP-binding</keyword>
<proteinExistence type="inferred from homology"/>
<dbReference type="GO" id="GO:0005524">
    <property type="term" value="F:ATP binding"/>
    <property type="evidence" value="ECO:0007669"/>
    <property type="project" value="UniProtKB-UniRule"/>
</dbReference>
<comment type="cofactor">
    <cofactor evidence="11">
        <name>Mg(2+)</name>
        <dbReference type="ChEBI" id="CHEBI:18420"/>
    </cofactor>
    <text evidence="11">Binds 1 Mg(2+) ion per subunit.</text>
</comment>
<evidence type="ECO:0000256" key="1">
    <source>
        <dbReference type="ARBA" id="ARBA00004842"/>
    </source>
</evidence>
<dbReference type="GO" id="GO:0009073">
    <property type="term" value="P:aromatic amino acid family biosynthetic process"/>
    <property type="evidence" value="ECO:0007669"/>
    <property type="project" value="UniProtKB-KW"/>
</dbReference>
<keyword evidence="7 11" id="KW-0418">Kinase</keyword>
<keyword evidence="11" id="KW-0460">Magnesium</keyword>
<protein>
    <recommendedName>
        <fullName evidence="3 11">Shikimate kinase</fullName>
        <shortName evidence="11">SK</shortName>
        <ecNumber evidence="3 11">2.7.1.71</ecNumber>
    </recommendedName>
</protein>
<comment type="pathway">
    <text evidence="1 11">Metabolic intermediate biosynthesis; chorismate biosynthesis; chorismate from D-erythrose 4-phosphate and phosphoenolpyruvate: step 5/7.</text>
</comment>
<gene>
    <name evidence="11" type="primary">aroK</name>
    <name evidence="13" type="ORF">FM105_08565</name>
</gene>
<dbReference type="PRINTS" id="PR01100">
    <property type="entry name" value="SHIKIMTKNASE"/>
</dbReference>
<accession>A0A1X6XGH4</accession>
<comment type="subunit">
    <text evidence="11">Monomer.</text>
</comment>
<dbReference type="PROSITE" id="PS01128">
    <property type="entry name" value="SHIKIMATE_KINASE"/>
    <property type="match status" value="1"/>
</dbReference>
<keyword evidence="11" id="KW-0479">Metal-binding</keyword>
<dbReference type="CDD" id="cd00464">
    <property type="entry name" value="SK"/>
    <property type="match status" value="1"/>
</dbReference>
<feature type="binding site" evidence="11">
    <location>
        <position position="103"/>
    </location>
    <ligand>
        <name>substrate</name>
    </ligand>
</feature>
<dbReference type="GO" id="GO:0004765">
    <property type="term" value="F:shikimate kinase activity"/>
    <property type="evidence" value="ECO:0007669"/>
    <property type="project" value="UniProtKB-UniRule"/>
</dbReference>
<dbReference type="GO" id="GO:0000287">
    <property type="term" value="F:magnesium ion binding"/>
    <property type="evidence" value="ECO:0007669"/>
    <property type="project" value="UniProtKB-UniRule"/>
</dbReference>
<dbReference type="GO" id="GO:0009423">
    <property type="term" value="P:chorismate biosynthetic process"/>
    <property type="evidence" value="ECO:0007669"/>
    <property type="project" value="UniProtKB-UniRule"/>
</dbReference>
<comment type="function">
    <text evidence="11">Catalyzes the specific phosphorylation of the 3-hydroxyl group of shikimic acid using ATP as a cosubstrate.</text>
</comment>
<evidence type="ECO:0000256" key="7">
    <source>
        <dbReference type="ARBA" id="ARBA00022777"/>
    </source>
</evidence>
<organism evidence="13 14">
    <name type="scientific">Brevibacterium yomogidense</name>
    <dbReference type="NCBI Taxonomy" id="946573"/>
    <lineage>
        <taxon>Bacteria</taxon>
        <taxon>Bacillati</taxon>
        <taxon>Actinomycetota</taxon>
        <taxon>Actinomycetes</taxon>
        <taxon>Micrococcales</taxon>
        <taxon>Brevibacteriaceae</taxon>
        <taxon>Brevibacterium</taxon>
    </lineage>
</organism>
<dbReference type="GO" id="GO:0005829">
    <property type="term" value="C:cytosol"/>
    <property type="evidence" value="ECO:0007669"/>
    <property type="project" value="TreeGrafter"/>
</dbReference>
<dbReference type="PANTHER" id="PTHR21087:SF16">
    <property type="entry name" value="SHIKIMATE KINASE 1, CHLOROPLASTIC"/>
    <property type="match status" value="1"/>
</dbReference>
<dbReference type="EC" id="2.7.1.71" evidence="3 11"/>
<dbReference type="InterPro" id="IPR000623">
    <property type="entry name" value="Shikimate_kinase/TSH1"/>
</dbReference>
<evidence type="ECO:0000256" key="11">
    <source>
        <dbReference type="HAMAP-Rule" id="MF_00109"/>
    </source>
</evidence>
<dbReference type="Proteomes" id="UP000196581">
    <property type="component" value="Unassembled WGS sequence"/>
</dbReference>
<dbReference type="SUPFAM" id="SSF52540">
    <property type="entry name" value="P-loop containing nucleoside triphosphate hydrolases"/>
    <property type="match status" value="1"/>
</dbReference>
<keyword evidence="4 11" id="KW-0028">Amino-acid biosynthesis</keyword>
<keyword evidence="14" id="KW-1185">Reference proteome</keyword>
<comment type="caution">
    <text evidence="11">Lacks conserved residue(s) required for the propagation of feature annotation.</text>
</comment>
<sequence length="225" mass="24027">MMVPEEAPLPRPAPPLDPAPASGARIVLIGPPAAGKSTIGRLLGARLGLPLYDTDAQIVAAHGAIPEIFAARGEPRFREIEREVVRRTLRRLLDEPAVVSLGGGAILNSGTRAQLRHPALKVIGIEIDDETAALRLGGSSRPLLAGDEDPVARWRAIVDERRSLYDEIATAQVAASHGPPSTVVNRIVDVLTGLQRAEEYARYQDTPPHEGTEPGPDGAHRRTDA</sequence>
<dbReference type="GO" id="GO:0008652">
    <property type="term" value="P:amino acid biosynthetic process"/>
    <property type="evidence" value="ECO:0007669"/>
    <property type="project" value="UniProtKB-KW"/>
</dbReference>
<evidence type="ECO:0000256" key="10">
    <source>
        <dbReference type="ARBA" id="ARBA00048567"/>
    </source>
</evidence>
<keyword evidence="11" id="KW-0963">Cytoplasm</keyword>
<comment type="catalytic activity">
    <reaction evidence="10 11">
        <text>shikimate + ATP = 3-phosphoshikimate + ADP + H(+)</text>
        <dbReference type="Rhea" id="RHEA:13121"/>
        <dbReference type="ChEBI" id="CHEBI:15378"/>
        <dbReference type="ChEBI" id="CHEBI:30616"/>
        <dbReference type="ChEBI" id="CHEBI:36208"/>
        <dbReference type="ChEBI" id="CHEBI:145989"/>
        <dbReference type="ChEBI" id="CHEBI:456216"/>
        <dbReference type="EC" id="2.7.1.71"/>
    </reaction>
</comment>
<feature type="binding site" evidence="11">
    <location>
        <position position="37"/>
    </location>
    <ligand>
        <name>Mg(2+)</name>
        <dbReference type="ChEBI" id="CHEBI:18420"/>
    </ligand>
</feature>